<dbReference type="GO" id="GO:0030170">
    <property type="term" value="F:pyridoxal phosphate binding"/>
    <property type="evidence" value="ECO:0007669"/>
    <property type="project" value="TreeGrafter"/>
</dbReference>
<accession>A0A378LF27</accession>
<dbReference type="Gene3D" id="3.90.1150.10">
    <property type="entry name" value="Aspartate Aminotransferase, domain 1"/>
    <property type="match status" value="1"/>
</dbReference>
<name>A0A378LF27_9GAMM</name>
<dbReference type="OrthoDB" id="9019276at2"/>
<reference evidence="5 7" key="2">
    <citation type="submission" date="2018-06" db="EMBL/GenBank/DDBJ databases">
        <authorList>
            <consortium name="Pathogen Informatics"/>
            <person name="Doyle S."/>
        </authorList>
    </citation>
    <scope>NUCLEOTIDE SEQUENCE [LARGE SCALE GENOMIC DNA]</scope>
    <source>
        <strain evidence="5 7">NCTC11991</strain>
    </source>
</reference>
<gene>
    <name evidence="5" type="primary">glyA_2</name>
    <name evidence="4" type="ORF">Lstg_1532</name>
    <name evidence="5" type="ORF">NCTC11991_03073</name>
</gene>
<reference evidence="4 6" key="1">
    <citation type="submission" date="2015-11" db="EMBL/GenBank/DDBJ databases">
        <title>Genomic analysis of 38 Legionella species identifies large and diverse effector repertoires.</title>
        <authorList>
            <person name="Burstein D."/>
            <person name="Amaro F."/>
            <person name="Zusman T."/>
            <person name="Lifshitz Z."/>
            <person name="Cohen O."/>
            <person name="Gilbert J.A."/>
            <person name="Pupko T."/>
            <person name="Shuman H.A."/>
            <person name="Segal G."/>
        </authorList>
    </citation>
    <scope>NUCLEOTIDE SEQUENCE [LARGE SCALE GENOMIC DNA]</scope>
    <source>
        <strain evidence="4 6">SC-18-C9</strain>
    </source>
</reference>
<evidence type="ECO:0000313" key="7">
    <source>
        <dbReference type="Proteomes" id="UP000255110"/>
    </source>
</evidence>
<dbReference type="GO" id="GO:0004372">
    <property type="term" value="F:glycine hydroxymethyltransferase activity"/>
    <property type="evidence" value="ECO:0007669"/>
    <property type="project" value="UniProtKB-EC"/>
</dbReference>
<dbReference type="PANTHER" id="PTHR11680:SF35">
    <property type="entry name" value="SERINE HYDROXYMETHYLTRANSFERASE 1"/>
    <property type="match status" value="1"/>
</dbReference>
<evidence type="ECO:0000313" key="4">
    <source>
        <dbReference type="EMBL" id="KTD77809.1"/>
    </source>
</evidence>
<proteinExistence type="predicted"/>
<dbReference type="GO" id="GO:0019264">
    <property type="term" value="P:glycine biosynthetic process from serine"/>
    <property type="evidence" value="ECO:0007669"/>
    <property type="project" value="TreeGrafter"/>
</dbReference>
<dbReference type="GO" id="GO:0032259">
    <property type="term" value="P:methylation"/>
    <property type="evidence" value="ECO:0007669"/>
    <property type="project" value="UniProtKB-KW"/>
</dbReference>
<keyword evidence="5" id="KW-0489">Methyltransferase</keyword>
<dbReference type="EMBL" id="LNYZ01000012">
    <property type="protein sequence ID" value="KTD77809.1"/>
    <property type="molecule type" value="Genomic_DNA"/>
</dbReference>
<dbReference type="PANTHER" id="PTHR11680">
    <property type="entry name" value="SERINE HYDROXYMETHYLTRANSFERASE"/>
    <property type="match status" value="1"/>
</dbReference>
<dbReference type="AlphaFoldDB" id="A0A378LF27"/>
<comment type="cofactor">
    <cofactor evidence="1">
        <name>pyridoxal 5'-phosphate</name>
        <dbReference type="ChEBI" id="CHEBI:597326"/>
    </cofactor>
</comment>
<protein>
    <submittedName>
        <fullName evidence="5">Serine hydroxymethyltransferase</fullName>
        <ecNumber evidence="5">2.1.2.1</ecNumber>
    </submittedName>
</protein>
<dbReference type="RefSeq" id="WP_058477095.1">
    <property type="nucleotide sequence ID" value="NZ_CAAAIO010000029.1"/>
</dbReference>
<keyword evidence="5" id="KW-0808">Transferase</keyword>
<keyword evidence="6" id="KW-1185">Reference proteome</keyword>
<dbReference type="InterPro" id="IPR015424">
    <property type="entry name" value="PyrdxlP-dep_Trfase"/>
</dbReference>
<evidence type="ECO:0000256" key="2">
    <source>
        <dbReference type="ARBA" id="ARBA00022898"/>
    </source>
</evidence>
<dbReference type="InterPro" id="IPR049943">
    <property type="entry name" value="Ser_HO-MeTrfase-like"/>
</dbReference>
<feature type="domain" description="Serine hydroxymethyltransferase-like" evidence="3">
    <location>
        <begin position="40"/>
        <end position="406"/>
    </location>
</feature>
<organism evidence="5 7">
    <name type="scientific">Legionella steigerwaltii</name>
    <dbReference type="NCBI Taxonomy" id="460"/>
    <lineage>
        <taxon>Bacteria</taxon>
        <taxon>Pseudomonadati</taxon>
        <taxon>Pseudomonadota</taxon>
        <taxon>Gammaproteobacteria</taxon>
        <taxon>Legionellales</taxon>
        <taxon>Legionellaceae</taxon>
        <taxon>Legionella</taxon>
    </lineage>
</organism>
<dbReference type="GO" id="GO:0008168">
    <property type="term" value="F:methyltransferase activity"/>
    <property type="evidence" value="ECO:0007669"/>
    <property type="project" value="UniProtKB-KW"/>
</dbReference>
<evidence type="ECO:0000256" key="1">
    <source>
        <dbReference type="ARBA" id="ARBA00001933"/>
    </source>
</evidence>
<dbReference type="SUPFAM" id="SSF53383">
    <property type="entry name" value="PLP-dependent transferases"/>
    <property type="match status" value="1"/>
</dbReference>
<evidence type="ECO:0000313" key="6">
    <source>
        <dbReference type="Proteomes" id="UP000054820"/>
    </source>
</evidence>
<evidence type="ECO:0000259" key="3">
    <source>
        <dbReference type="Pfam" id="PF00464"/>
    </source>
</evidence>
<dbReference type="GO" id="GO:0046653">
    <property type="term" value="P:tetrahydrofolate metabolic process"/>
    <property type="evidence" value="ECO:0007669"/>
    <property type="project" value="TreeGrafter"/>
</dbReference>
<dbReference type="InterPro" id="IPR015421">
    <property type="entry name" value="PyrdxlP-dep_Trfase_major"/>
</dbReference>
<dbReference type="Gene3D" id="3.40.640.10">
    <property type="entry name" value="Type I PLP-dependent aspartate aminotransferase-like (Major domain)"/>
    <property type="match status" value="1"/>
</dbReference>
<evidence type="ECO:0000313" key="5">
    <source>
        <dbReference type="EMBL" id="STY24448.1"/>
    </source>
</evidence>
<dbReference type="EC" id="2.1.2.1" evidence="5"/>
<dbReference type="Proteomes" id="UP000054820">
    <property type="component" value="Unassembled WGS sequence"/>
</dbReference>
<dbReference type="GO" id="GO:0005737">
    <property type="term" value="C:cytoplasm"/>
    <property type="evidence" value="ECO:0007669"/>
    <property type="project" value="TreeGrafter"/>
</dbReference>
<sequence length="436" mass="48635">MFLTKQTAHDPALFIKAQHDLMHCKSFEHMRALILGLIKNNDHWRTQKCINLVAAESSLSQVARSLLACDLSTRTAGGHIGKKNRYFMASEYIDQLESICHVLMWSLFECHFCEHRLLGGTQACQVAYSVLTKPRDTLITVMPTHGGDSSNSSQSMPGLLDLNIVPMPFLPDQVTIDLHQLEYLVCRYRPQLITLGFSICLFEQPLQEICTIAQKYKTQVFYDASHELGLIAGKCFTNPFKQGVTLVSGSTGKTYSGPQGGLLLWDDERLTKSIETTAFPSFVGTYQLNRVAALTLTALELHQYGESYMRQVVGNAKALATHLDDCGISVFAKEKNFTQTHQILIHAEKYGGGFSAASRLEACNIIGNHVSLPGDDTSSLGLRLATTEITRRGMKEKQMQQIAELIYRALATHEKAERIAHDASLLSQEFQEIHYC</sequence>
<dbReference type="Proteomes" id="UP000255110">
    <property type="component" value="Unassembled WGS sequence"/>
</dbReference>
<dbReference type="InterPro" id="IPR039429">
    <property type="entry name" value="SHMT-like_dom"/>
</dbReference>
<dbReference type="InterPro" id="IPR015422">
    <property type="entry name" value="PyrdxlP-dep_Trfase_small"/>
</dbReference>
<dbReference type="STRING" id="460.Lstg_1532"/>
<keyword evidence="2" id="KW-0663">Pyridoxal phosphate</keyword>
<dbReference type="EMBL" id="UGOY01000001">
    <property type="protein sequence ID" value="STY24448.1"/>
    <property type="molecule type" value="Genomic_DNA"/>
</dbReference>
<dbReference type="Pfam" id="PF00464">
    <property type="entry name" value="SHMT"/>
    <property type="match status" value="1"/>
</dbReference>